<sequence length="511" mass="55392">MTWTVFCRAGIWQTLPAGFFVCLLGCQTLHSLKGTAEPPPASLAPSSLAAAPEIARLPRIEGGEEAIVSAFPSRNRPSDDAIVRQVAWQQPGEAEAAPGDLPVLESTEVIPRPQALPAGGLTILALEEMAMRGNPSLAEARARVEAARGKWVQVGLLPNTELGYSGQQLGSNGQAEQNGVYLAQEFVRGGKLRLNREVVAQEIQKAEQAWATQQQRVQTDVRLNAYAVLVAQRRNEIADRLAEIARQSVETAEALQQAQEVSQLDVVRTRVELQTAELLLKNARNRYTAAWKQLTAVLGSPGLPPQPLQGNLEEVNGELDPEQVLARLIAQSPEMAAALIEVQRARWAVDRAIAEPSPNVDVQAIVQQDNGIGGTDANLQVSLPIPWLNRNQGGIRQAHAEVDAAARAVDRLELSFQERLASVFQRYASARNQVVDYSRKGGILENAGVALQYVRQGYQAGEVGYLDLITAQRTYSQTNLAYVEALGDLWAAKIEIDGLLLKGSLDTLASP</sequence>
<protein>
    <submittedName>
        <fullName evidence="2">Cobalt-zinc-cadmium resistance protein CzcC</fullName>
    </submittedName>
</protein>
<dbReference type="PANTHER" id="PTHR30203">
    <property type="entry name" value="OUTER MEMBRANE CATION EFFLUX PROTEIN"/>
    <property type="match status" value="1"/>
</dbReference>
<gene>
    <name evidence="2" type="primary">czcC_3</name>
    <name evidence="2" type="ORF">Pla8534_28680</name>
</gene>
<dbReference type="Gene3D" id="1.20.1600.10">
    <property type="entry name" value="Outer membrane efflux proteins (OEP)"/>
    <property type="match status" value="1"/>
</dbReference>
<organism evidence="2 3">
    <name type="scientific">Lignipirellula cremea</name>
    <dbReference type="NCBI Taxonomy" id="2528010"/>
    <lineage>
        <taxon>Bacteria</taxon>
        <taxon>Pseudomonadati</taxon>
        <taxon>Planctomycetota</taxon>
        <taxon>Planctomycetia</taxon>
        <taxon>Pirellulales</taxon>
        <taxon>Pirellulaceae</taxon>
        <taxon>Lignipirellula</taxon>
    </lineage>
</organism>
<dbReference type="AlphaFoldDB" id="A0A518DT85"/>
<name>A0A518DT85_9BACT</name>
<dbReference type="OrthoDB" id="9791261at2"/>
<dbReference type="InterPro" id="IPR003423">
    <property type="entry name" value="OMP_efflux"/>
</dbReference>
<evidence type="ECO:0000256" key="1">
    <source>
        <dbReference type="ARBA" id="ARBA00007613"/>
    </source>
</evidence>
<proteinExistence type="inferred from homology"/>
<dbReference type="InterPro" id="IPR010131">
    <property type="entry name" value="MdtP/NodT-like"/>
</dbReference>
<keyword evidence="3" id="KW-1185">Reference proteome</keyword>
<evidence type="ECO:0000313" key="2">
    <source>
        <dbReference type="EMBL" id="QDU95056.1"/>
    </source>
</evidence>
<dbReference type="PANTHER" id="PTHR30203:SF24">
    <property type="entry name" value="BLR4935 PROTEIN"/>
    <property type="match status" value="1"/>
</dbReference>
<reference evidence="2 3" key="1">
    <citation type="submission" date="2019-02" db="EMBL/GenBank/DDBJ databases">
        <title>Deep-cultivation of Planctomycetes and their phenomic and genomic characterization uncovers novel biology.</title>
        <authorList>
            <person name="Wiegand S."/>
            <person name="Jogler M."/>
            <person name="Boedeker C."/>
            <person name="Pinto D."/>
            <person name="Vollmers J."/>
            <person name="Rivas-Marin E."/>
            <person name="Kohn T."/>
            <person name="Peeters S.H."/>
            <person name="Heuer A."/>
            <person name="Rast P."/>
            <person name="Oberbeckmann S."/>
            <person name="Bunk B."/>
            <person name="Jeske O."/>
            <person name="Meyerdierks A."/>
            <person name="Storesund J.E."/>
            <person name="Kallscheuer N."/>
            <person name="Luecker S."/>
            <person name="Lage O.M."/>
            <person name="Pohl T."/>
            <person name="Merkel B.J."/>
            <person name="Hornburger P."/>
            <person name="Mueller R.-W."/>
            <person name="Bruemmer F."/>
            <person name="Labrenz M."/>
            <person name="Spormann A.M."/>
            <person name="Op den Camp H."/>
            <person name="Overmann J."/>
            <person name="Amann R."/>
            <person name="Jetten M.S.M."/>
            <person name="Mascher T."/>
            <person name="Medema M.H."/>
            <person name="Devos D.P."/>
            <person name="Kaster A.-K."/>
            <person name="Ovreas L."/>
            <person name="Rohde M."/>
            <person name="Galperin M.Y."/>
            <person name="Jogler C."/>
        </authorList>
    </citation>
    <scope>NUCLEOTIDE SEQUENCE [LARGE SCALE GENOMIC DNA]</scope>
    <source>
        <strain evidence="2 3">Pla85_3_4</strain>
    </source>
</reference>
<dbReference type="RefSeq" id="WP_145053838.1">
    <property type="nucleotide sequence ID" value="NZ_CP036433.1"/>
</dbReference>
<evidence type="ECO:0000313" key="3">
    <source>
        <dbReference type="Proteomes" id="UP000317648"/>
    </source>
</evidence>
<dbReference type="Proteomes" id="UP000317648">
    <property type="component" value="Chromosome"/>
</dbReference>
<dbReference type="Pfam" id="PF02321">
    <property type="entry name" value="OEP"/>
    <property type="match status" value="2"/>
</dbReference>
<dbReference type="SUPFAM" id="SSF56954">
    <property type="entry name" value="Outer membrane efflux proteins (OEP)"/>
    <property type="match status" value="1"/>
</dbReference>
<accession>A0A518DT85</accession>
<dbReference type="KEGG" id="lcre:Pla8534_28680"/>
<dbReference type="EMBL" id="CP036433">
    <property type="protein sequence ID" value="QDU95056.1"/>
    <property type="molecule type" value="Genomic_DNA"/>
</dbReference>
<comment type="similarity">
    <text evidence="1">Belongs to the outer membrane factor (OMF) (TC 1.B.17) family.</text>
</comment>
<dbReference type="GO" id="GO:0015562">
    <property type="term" value="F:efflux transmembrane transporter activity"/>
    <property type="evidence" value="ECO:0007669"/>
    <property type="project" value="InterPro"/>
</dbReference>